<evidence type="ECO:0000256" key="5">
    <source>
        <dbReference type="ARBA" id="ARBA00022989"/>
    </source>
</evidence>
<evidence type="ECO:0000313" key="12">
    <source>
        <dbReference type="Proteomes" id="UP001165060"/>
    </source>
</evidence>
<feature type="compositionally biased region" description="Pro residues" evidence="9">
    <location>
        <begin position="284"/>
        <end position="293"/>
    </location>
</feature>
<feature type="compositionally biased region" description="Acidic residues" evidence="9">
    <location>
        <begin position="211"/>
        <end position="232"/>
    </location>
</feature>
<keyword evidence="2" id="KW-0813">Transport</keyword>
<feature type="region of interest" description="Disordered" evidence="9">
    <location>
        <begin position="279"/>
        <end position="301"/>
    </location>
</feature>
<dbReference type="EMBL" id="BRYB01000219">
    <property type="protein sequence ID" value="GMI25481.1"/>
    <property type="molecule type" value="Genomic_DNA"/>
</dbReference>
<reference evidence="11 12" key="1">
    <citation type="journal article" date="2023" name="Commun. Biol.">
        <title>Genome analysis of Parmales, the sister group of diatoms, reveals the evolutionary specialization of diatoms from phago-mixotrophs to photoautotrophs.</title>
        <authorList>
            <person name="Ban H."/>
            <person name="Sato S."/>
            <person name="Yoshikawa S."/>
            <person name="Yamada K."/>
            <person name="Nakamura Y."/>
            <person name="Ichinomiya M."/>
            <person name="Sato N."/>
            <person name="Blanc-Mathieu R."/>
            <person name="Endo H."/>
            <person name="Kuwata A."/>
            <person name="Ogata H."/>
        </authorList>
    </citation>
    <scope>NUCLEOTIDE SEQUENCE [LARGE SCALE GENOMIC DNA]</scope>
</reference>
<dbReference type="Proteomes" id="UP001165060">
    <property type="component" value="Unassembled WGS sequence"/>
</dbReference>
<proteinExistence type="predicted"/>
<evidence type="ECO:0000256" key="7">
    <source>
        <dbReference type="ARBA" id="ARBA00023136"/>
    </source>
</evidence>
<feature type="coiled-coil region" evidence="8">
    <location>
        <begin position="305"/>
        <end position="335"/>
    </location>
</feature>
<evidence type="ECO:0000256" key="10">
    <source>
        <dbReference type="SAM" id="SignalP"/>
    </source>
</evidence>
<protein>
    <submittedName>
        <fullName evidence="11">Uncharacterized protein</fullName>
    </submittedName>
</protein>
<evidence type="ECO:0000256" key="3">
    <source>
        <dbReference type="ARBA" id="ARBA00022692"/>
    </source>
</evidence>
<evidence type="ECO:0000256" key="8">
    <source>
        <dbReference type="SAM" id="Coils"/>
    </source>
</evidence>
<evidence type="ECO:0000256" key="6">
    <source>
        <dbReference type="ARBA" id="ARBA00023010"/>
    </source>
</evidence>
<feature type="compositionally biased region" description="Basic and acidic residues" evidence="9">
    <location>
        <begin position="163"/>
        <end position="179"/>
    </location>
</feature>
<feature type="compositionally biased region" description="Low complexity" evidence="9">
    <location>
        <begin position="44"/>
        <end position="54"/>
    </location>
</feature>
<keyword evidence="12" id="KW-1185">Reference proteome</keyword>
<evidence type="ECO:0000256" key="4">
    <source>
        <dbReference type="ARBA" id="ARBA00022927"/>
    </source>
</evidence>
<name>A0ABQ6MG45_9STRA</name>
<feature type="region of interest" description="Disordered" evidence="9">
    <location>
        <begin position="35"/>
        <end position="57"/>
    </location>
</feature>
<accession>A0ABQ6MG45</accession>
<feature type="compositionally biased region" description="Low complexity" evidence="9">
    <location>
        <begin position="186"/>
        <end position="196"/>
    </location>
</feature>
<comment type="caution">
    <text evidence="11">The sequence shown here is derived from an EMBL/GenBank/DDBJ whole genome shotgun (WGS) entry which is preliminary data.</text>
</comment>
<evidence type="ECO:0000256" key="9">
    <source>
        <dbReference type="SAM" id="MobiDB-lite"/>
    </source>
</evidence>
<keyword evidence="8" id="KW-0175">Coiled coil</keyword>
<evidence type="ECO:0000256" key="1">
    <source>
        <dbReference type="ARBA" id="ARBA00004167"/>
    </source>
</evidence>
<feature type="compositionally biased region" description="Low complexity" evidence="9">
    <location>
        <begin position="249"/>
        <end position="259"/>
    </location>
</feature>
<sequence>MPPPSLLLLLLLLLSPWLSSPFAQPPAACVPLLQRRAPRPPSTSPSTSLAPFSSGGSGRSTALSFMGTDGGLLGVGAPEVFTIVAVGWLILGPTELFKLSKELGKVVSSVRAAGDGVTRQWTEDMEGQVALEDIRKAKRDLDDAFSFRRTINWDEEQAEADEERAREEELAGGGKEEGKAAGGGVAAAAGPKAQGGKPRKIRRRVRKQAEPEPEPEEPPPFDEPTAEGEEPIGDTYPDLPGTYPDLSADDSASPAADSAAADDKFASQLDMDAYNAAIMERGAPAPPPPPAHSPLPAGDPMSVLSEQLSLLAEEKEASLKRFEEAMEEKRRVEDRYFEGKRRLLEEAMEAAKKQEVTS</sequence>
<feature type="compositionally biased region" description="Basic residues" evidence="9">
    <location>
        <begin position="197"/>
        <end position="206"/>
    </location>
</feature>
<comment type="subcellular location">
    <subcellularLocation>
        <location evidence="1">Membrane</location>
        <topology evidence="1">Single-pass membrane protein</topology>
    </subcellularLocation>
</comment>
<keyword evidence="7" id="KW-0472">Membrane</keyword>
<feature type="region of interest" description="Disordered" evidence="9">
    <location>
        <begin position="156"/>
        <end position="264"/>
    </location>
</feature>
<keyword evidence="4" id="KW-0653">Protein transport</keyword>
<feature type="signal peptide" evidence="10">
    <location>
        <begin position="1"/>
        <end position="19"/>
    </location>
</feature>
<keyword evidence="5" id="KW-1133">Transmembrane helix</keyword>
<evidence type="ECO:0000256" key="2">
    <source>
        <dbReference type="ARBA" id="ARBA00022448"/>
    </source>
</evidence>
<evidence type="ECO:0000313" key="11">
    <source>
        <dbReference type="EMBL" id="GMI25481.1"/>
    </source>
</evidence>
<keyword evidence="3" id="KW-0812">Transmembrane</keyword>
<keyword evidence="10" id="KW-0732">Signal</keyword>
<keyword evidence="6" id="KW-0811">Translocation</keyword>
<dbReference type="Pfam" id="PF02416">
    <property type="entry name" value="TatA_B_E"/>
    <property type="match status" value="1"/>
</dbReference>
<gene>
    <name evidence="11" type="ORF">TeGR_g5613</name>
</gene>
<feature type="chain" id="PRO_5045827943" evidence="10">
    <location>
        <begin position="20"/>
        <end position="358"/>
    </location>
</feature>
<organism evidence="11 12">
    <name type="scientific">Tetraparma gracilis</name>
    <dbReference type="NCBI Taxonomy" id="2962635"/>
    <lineage>
        <taxon>Eukaryota</taxon>
        <taxon>Sar</taxon>
        <taxon>Stramenopiles</taxon>
        <taxon>Ochrophyta</taxon>
        <taxon>Bolidophyceae</taxon>
        <taxon>Parmales</taxon>
        <taxon>Triparmaceae</taxon>
        <taxon>Tetraparma</taxon>
    </lineage>
</organism>
<dbReference type="InterPro" id="IPR003369">
    <property type="entry name" value="TatA/B/E"/>
</dbReference>